<comment type="caution">
    <text evidence="1">The sequence shown here is derived from an EMBL/GenBank/DDBJ whole genome shotgun (WGS) entry which is preliminary data.</text>
</comment>
<dbReference type="PANTHER" id="PTHR36441:SF1">
    <property type="entry name" value="DUF503 DOMAIN-CONTAINING PROTEIN"/>
    <property type="match status" value="1"/>
</dbReference>
<dbReference type="SUPFAM" id="SSF103007">
    <property type="entry name" value="Hypothetical protein TT1725"/>
    <property type="match status" value="1"/>
</dbReference>
<dbReference type="Gene3D" id="3.30.70.1120">
    <property type="entry name" value="TT1725-like"/>
    <property type="match status" value="1"/>
</dbReference>
<evidence type="ECO:0008006" key="3">
    <source>
        <dbReference type="Google" id="ProtNLM"/>
    </source>
</evidence>
<dbReference type="Pfam" id="PF04456">
    <property type="entry name" value="DUF503"/>
    <property type="match status" value="1"/>
</dbReference>
<organism evidence="1 2">
    <name type="scientific">Lentibacillus kapialis</name>
    <dbReference type="NCBI Taxonomy" id="340214"/>
    <lineage>
        <taxon>Bacteria</taxon>
        <taxon>Bacillati</taxon>
        <taxon>Bacillota</taxon>
        <taxon>Bacilli</taxon>
        <taxon>Bacillales</taxon>
        <taxon>Bacillaceae</taxon>
        <taxon>Lentibacillus</taxon>
    </lineage>
</organism>
<reference evidence="1" key="1">
    <citation type="journal article" date="2014" name="Int. J. Syst. Evol. Microbiol.">
        <title>Complete genome sequence of Corynebacterium casei LMG S-19264T (=DSM 44701T), isolated from a smear-ripened cheese.</title>
        <authorList>
            <consortium name="US DOE Joint Genome Institute (JGI-PGF)"/>
            <person name="Walter F."/>
            <person name="Albersmeier A."/>
            <person name="Kalinowski J."/>
            <person name="Ruckert C."/>
        </authorList>
    </citation>
    <scope>NUCLEOTIDE SEQUENCE</scope>
    <source>
        <strain evidence="1">JCM 12580</strain>
    </source>
</reference>
<sequence>MIIFAEVECMLYEGRSLKQKRSIIKRVIAKLQNELNVAVTELEYQDLWQRAKLGIVTLSNEKKHAEQVIQAALKIIDTFTEFERTTTNVEWL</sequence>
<accession>A0A917PV07</accession>
<dbReference type="RefSeq" id="WP_188632406.1">
    <property type="nucleotide sequence ID" value="NZ_BMNQ01000014.1"/>
</dbReference>
<dbReference type="InterPro" id="IPR036746">
    <property type="entry name" value="TT1725-like_sf"/>
</dbReference>
<reference evidence="1" key="2">
    <citation type="submission" date="2020-09" db="EMBL/GenBank/DDBJ databases">
        <authorList>
            <person name="Sun Q."/>
            <person name="Ohkuma M."/>
        </authorList>
    </citation>
    <scope>NUCLEOTIDE SEQUENCE</scope>
    <source>
        <strain evidence="1">JCM 12580</strain>
    </source>
</reference>
<dbReference type="EMBL" id="BMNQ01000014">
    <property type="protein sequence ID" value="GGJ92786.1"/>
    <property type="molecule type" value="Genomic_DNA"/>
</dbReference>
<gene>
    <name evidence="1" type="ORF">GCM10007063_14220</name>
</gene>
<keyword evidence="2" id="KW-1185">Reference proteome</keyword>
<dbReference type="AlphaFoldDB" id="A0A917PV07"/>
<dbReference type="PANTHER" id="PTHR36441">
    <property type="entry name" value="HYPOTHETICAL CYTOSOLIC PROTEIN"/>
    <property type="match status" value="1"/>
</dbReference>
<proteinExistence type="predicted"/>
<name>A0A917PV07_9BACI</name>
<evidence type="ECO:0000313" key="1">
    <source>
        <dbReference type="EMBL" id="GGJ92786.1"/>
    </source>
</evidence>
<dbReference type="InterPro" id="IPR007546">
    <property type="entry name" value="DUF503"/>
</dbReference>
<dbReference type="Proteomes" id="UP000658382">
    <property type="component" value="Unassembled WGS sequence"/>
</dbReference>
<evidence type="ECO:0000313" key="2">
    <source>
        <dbReference type="Proteomes" id="UP000658382"/>
    </source>
</evidence>
<protein>
    <recommendedName>
        <fullName evidence="3">DUF503 domain-containing protein</fullName>
    </recommendedName>
</protein>